<feature type="repeat" description="TPR" evidence="1">
    <location>
        <begin position="263"/>
        <end position="296"/>
    </location>
</feature>
<dbReference type="PROSITE" id="PS50943">
    <property type="entry name" value="HTH_CROC1"/>
    <property type="match status" value="1"/>
</dbReference>
<evidence type="ECO:0000259" key="2">
    <source>
        <dbReference type="PROSITE" id="PS50943"/>
    </source>
</evidence>
<dbReference type="SUPFAM" id="SSF47413">
    <property type="entry name" value="lambda repressor-like DNA-binding domains"/>
    <property type="match status" value="1"/>
</dbReference>
<dbReference type="Proteomes" id="UP000321555">
    <property type="component" value="Chromosome"/>
</dbReference>
<proteinExistence type="predicted"/>
<dbReference type="InterPro" id="IPR019734">
    <property type="entry name" value="TPR_rpt"/>
</dbReference>
<dbReference type="GO" id="GO:0003677">
    <property type="term" value="F:DNA binding"/>
    <property type="evidence" value="ECO:0007669"/>
    <property type="project" value="InterPro"/>
</dbReference>
<dbReference type="SMART" id="SM00530">
    <property type="entry name" value="HTH_XRE"/>
    <property type="match status" value="1"/>
</dbReference>
<dbReference type="InterPro" id="IPR011990">
    <property type="entry name" value="TPR-like_helical_dom_sf"/>
</dbReference>
<dbReference type="CDD" id="cd00093">
    <property type="entry name" value="HTH_XRE"/>
    <property type="match status" value="1"/>
</dbReference>
<keyword evidence="1" id="KW-0802">TPR repeat</keyword>
<evidence type="ECO:0000313" key="4">
    <source>
        <dbReference type="Proteomes" id="UP000321555"/>
    </source>
</evidence>
<evidence type="ECO:0000313" key="3">
    <source>
        <dbReference type="EMBL" id="QED48138.1"/>
    </source>
</evidence>
<sequence>MREGKIIKLYREKLGMTQEQLGNGICSVTHISKIERGITEYSSEIIMLLSKRLNINLDEEIIRFNGVNNILHRWLDSMVREEKDRIEEYAELLEKEPLVLLSDYKNCYQLIKAWYFLTKGSLDDANKIIKSMKKEKLPKFEENLFKHISGLYLLLIGEVNESIRTLKTIDPNIYHNPEYFYHLGIAYHYKNSNVLAYYYADKAIQHFQKTKNIIKIIDCELLMLSQIPIGELNGDFDEFYEFYERYEHIIKNCNMIQNKIKKSKALNNLAYVCYRMNLFEKAVNLYNESMELKEANSQIYLISLYGYVNSCLKGNLIDRFSLLEAAHRGLQIAKTIKDESYQILFKLFIYKVNNKTEQYFHYLRTKALPYYSTYPYVKLEMAYIKELFEHFITTSKNDDALLLAKEFIRKAPVEIF</sequence>
<dbReference type="Gene3D" id="1.25.40.10">
    <property type="entry name" value="Tetratricopeptide repeat domain"/>
    <property type="match status" value="1"/>
</dbReference>
<dbReference type="InterPro" id="IPR010982">
    <property type="entry name" value="Lambda_DNA-bd_dom_sf"/>
</dbReference>
<dbReference type="KEGG" id="bda:FSZ17_13340"/>
<reference evidence="4" key="1">
    <citation type="submission" date="2019-08" db="EMBL/GenBank/DDBJ databases">
        <authorList>
            <person name="Zheng X."/>
        </authorList>
    </citation>
    <scope>NUCLEOTIDE SEQUENCE [LARGE SCALE GENOMIC DNA]</scope>
    <source>
        <strain evidence="4">FJAT-25496</strain>
    </source>
</reference>
<dbReference type="InterPro" id="IPR001387">
    <property type="entry name" value="Cro/C1-type_HTH"/>
</dbReference>
<evidence type="ECO:0000256" key="1">
    <source>
        <dbReference type="PROSITE-ProRule" id="PRU00339"/>
    </source>
</evidence>
<dbReference type="PROSITE" id="PS50005">
    <property type="entry name" value="TPR"/>
    <property type="match status" value="1"/>
</dbReference>
<dbReference type="AlphaFoldDB" id="A0A5B8Z5E6"/>
<dbReference type="STRING" id="1742359.GCA_001439625_01737"/>
<dbReference type="Gene3D" id="1.10.260.40">
    <property type="entry name" value="lambda repressor-like DNA-binding domains"/>
    <property type="match status" value="1"/>
</dbReference>
<dbReference type="OrthoDB" id="252257at2"/>
<keyword evidence="4" id="KW-1185">Reference proteome</keyword>
<accession>A0A5B8Z5E6</accession>
<dbReference type="RefSeq" id="WP_057770823.1">
    <property type="nucleotide sequence ID" value="NZ_CP042593.1"/>
</dbReference>
<dbReference type="SUPFAM" id="SSF48452">
    <property type="entry name" value="TPR-like"/>
    <property type="match status" value="1"/>
</dbReference>
<dbReference type="EMBL" id="CP042593">
    <property type="protein sequence ID" value="QED48138.1"/>
    <property type="molecule type" value="Genomic_DNA"/>
</dbReference>
<gene>
    <name evidence="3" type="ORF">FSZ17_13340</name>
</gene>
<dbReference type="SMART" id="SM00028">
    <property type="entry name" value="TPR"/>
    <property type="match status" value="2"/>
</dbReference>
<organism evidence="3 4">
    <name type="scientific">Cytobacillus dafuensis</name>
    <name type="common">Bacillus dafuensis</name>
    <dbReference type="NCBI Taxonomy" id="1742359"/>
    <lineage>
        <taxon>Bacteria</taxon>
        <taxon>Bacillati</taxon>
        <taxon>Bacillota</taxon>
        <taxon>Bacilli</taxon>
        <taxon>Bacillales</taxon>
        <taxon>Bacillaceae</taxon>
        <taxon>Cytobacillus</taxon>
    </lineage>
</organism>
<feature type="domain" description="HTH cro/C1-type" evidence="2">
    <location>
        <begin position="7"/>
        <end position="61"/>
    </location>
</feature>
<name>A0A5B8Z5E6_CYTDA</name>
<protein>
    <submittedName>
        <fullName evidence="3">Helix-turn-helix transcriptional regulator</fullName>
    </submittedName>
</protein>
<dbReference type="Pfam" id="PF01381">
    <property type="entry name" value="HTH_3"/>
    <property type="match status" value="1"/>
</dbReference>